<gene>
    <name evidence="1" type="ORF">DPMN_180913</name>
</gene>
<reference evidence="1" key="2">
    <citation type="submission" date="2020-11" db="EMBL/GenBank/DDBJ databases">
        <authorList>
            <person name="McCartney M.A."/>
            <person name="Auch B."/>
            <person name="Kono T."/>
            <person name="Mallez S."/>
            <person name="Becker A."/>
            <person name="Gohl D.M."/>
            <person name="Silverstein K.A.T."/>
            <person name="Koren S."/>
            <person name="Bechman K.B."/>
            <person name="Herman A."/>
            <person name="Abrahante J.E."/>
            <person name="Garbe J."/>
        </authorList>
    </citation>
    <scope>NUCLEOTIDE SEQUENCE</scope>
    <source>
        <strain evidence="1">Duluth1</strain>
        <tissue evidence="1">Whole animal</tissue>
    </source>
</reference>
<dbReference type="Proteomes" id="UP000828390">
    <property type="component" value="Unassembled WGS sequence"/>
</dbReference>
<sequence length="58" mass="6617">MLLPYGALIHYKIYKKLKMYSAEQSAGSNITIPHMTVSPPCNRNLVGRPYKIDEITLH</sequence>
<name>A0A9D4DDF6_DREPO</name>
<dbReference type="EMBL" id="JAIWYP010000010">
    <property type="protein sequence ID" value="KAH3746505.1"/>
    <property type="molecule type" value="Genomic_DNA"/>
</dbReference>
<evidence type="ECO:0000313" key="2">
    <source>
        <dbReference type="Proteomes" id="UP000828390"/>
    </source>
</evidence>
<organism evidence="1 2">
    <name type="scientific">Dreissena polymorpha</name>
    <name type="common">Zebra mussel</name>
    <name type="synonym">Mytilus polymorpha</name>
    <dbReference type="NCBI Taxonomy" id="45954"/>
    <lineage>
        <taxon>Eukaryota</taxon>
        <taxon>Metazoa</taxon>
        <taxon>Spiralia</taxon>
        <taxon>Lophotrochozoa</taxon>
        <taxon>Mollusca</taxon>
        <taxon>Bivalvia</taxon>
        <taxon>Autobranchia</taxon>
        <taxon>Heteroconchia</taxon>
        <taxon>Euheterodonta</taxon>
        <taxon>Imparidentia</taxon>
        <taxon>Neoheterodontei</taxon>
        <taxon>Myida</taxon>
        <taxon>Dreissenoidea</taxon>
        <taxon>Dreissenidae</taxon>
        <taxon>Dreissena</taxon>
    </lineage>
</organism>
<dbReference type="AlphaFoldDB" id="A0A9D4DDF6"/>
<accession>A0A9D4DDF6</accession>
<reference evidence="1" key="1">
    <citation type="journal article" date="2019" name="bioRxiv">
        <title>The Genome of the Zebra Mussel, Dreissena polymorpha: A Resource for Invasive Species Research.</title>
        <authorList>
            <person name="McCartney M.A."/>
            <person name="Auch B."/>
            <person name="Kono T."/>
            <person name="Mallez S."/>
            <person name="Zhang Y."/>
            <person name="Obille A."/>
            <person name="Becker A."/>
            <person name="Abrahante J.E."/>
            <person name="Garbe J."/>
            <person name="Badalamenti J.P."/>
            <person name="Herman A."/>
            <person name="Mangelson H."/>
            <person name="Liachko I."/>
            <person name="Sullivan S."/>
            <person name="Sone E.D."/>
            <person name="Koren S."/>
            <person name="Silverstein K.A.T."/>
            <person name="Beckman K.B."/>
            <person name="Gohl D.M."/>
        </authorList>
    </citation>
    <scope>NUCLEOTIDE SEQUENCE</scope>
    <source>
        <strain evidence="1">Duluth1</strain>
        <tissue evidence="1">Whole animal</tissue>
    </source>
</reference>
<proteinExistence type="predicted"/>
<keyword evidence="2" id="KW-1185">Reference proteome</keyword>
<protein>
    <submittedName>
        <fullName evidence="1">Uncharacterized protein</fullName>
    </submittedName>
</protein>
<evidence type="ECO:0000313" key="1">
    <source>
        <dbReference type="EMBL" id="KAH3746505.1"/>
    </source>
</evidence>
<comment type="caution">
    <text evidence="1">The sequence shown here is derived from an EMBL/GenBank/DDBJ whole genome shotgun (WGS) entry which is preliminary data.</text>
</comment>